<dbReference type="PANTHER" id="PTHR33154:SF15">
    <property type="entry name" value="REGULATORY PROTEIN ARSR"/>
    <property type="match status" value="1"/>
</dbReference>
<sequence length="194" mass="22201">MAEIEQRTTSHNPRTLQALAHPLRIQLITALREYGPATASQLAARLGESSGATSYHLRQLAAHGFIEEASERSTGRERWWKATHRGTRTDNIEDFMHHPDPAVRGALGLFIHETAHTHAQELSAWLHTMHEWPEAWNRSWDLSNFTLRITPDQARELEGKIHDLIESYREMEEGDPSEDVALRIHVHAFPHTSE</sequence>
<dbReference type="InterPro" id="IPR011991">
    <property type="entry name" value="ArsR-like_HTH"/>
</dbReference>
<reference evidence="5 6" key="1">
    <citation type="submission" date="2020-08" db="EMBL/GenBank/DDBJ databases">
        <title>Sequencing the genomes of 1000 actinobacteria strains.</title>
        <authorList>
            <person name="Klenk H.-P."/>
        </authorList>
    </citation>
    <scope>NUCLEOTIDE SEQUENCE [LARGE SCALE GENOMIC DNA]</scope>
    <source>
        <strain evidence="5 6">DSM 46659</strain>
    </source>
</reference>
<dbReference type="InterPro" id="IPR051081">
    <property type="entry name" value="HTH_MetalResp_TranReg"/>
</dbReference>
<dbReference type="CDD" id="cd00090">
    <property type="entry name" value="HTH_ARSR"/>
    <property type="match status" value="1"/>
</dbReference>
<keyword evidence="2 5" id="KW-0238">DNA-binding</keyword>
<protein>
    <submittedName>
        <fullName evidence="5">DNA-binding transcriptional ArsR family regulator</fullName>
    </submittedName>
</protein>
<dbReference type="SUPFAM" id="SSF46785">
    <property type="entry name" value="Winged helix' DNA-binding domain"/>
    <property type="match status" value="1"/>
</dbReference>
<keyword evidence="3" id="KW-0804">Transcription</keyword>
<keyword evidence="6" id="KW-1185">Reference proteome</keyword>
<gene>
    <name evidence="5" type="ORF">HNR23_004293</name>
</gene>
<dbReference type="Proteomes" id="UP000546642">
    <property type="component" value="Unassembled WGS sequence"/>
</dbReference>
<feature type="domain" description="HTH arsR-type" evidence="4">
    <location>
        <begin position="14"/>
        <end position="93"/>
    </location>
</feature>
<dbReference type="EMBL" id="JACHDS010000001">
    <property type="protein sequence ID" value="MBB6174233.1"/>
    <property type="molecule type" value="Genomic_DNA"/>
</dbReference>
<proteinExistence type="predicted"/>
<evidence type="ECO:0000313" key="5">
    <source>
        <dbReference type="EMBL" id="MBB6174233.1"/>
    </source>
</evidence>
<dbReference type="InterPro" id="IPR036388">
    <property type="entry name" value="WH-like_DNA-bd_sf"/>
</dbReference>
<dbReference type="GO" id="GO:0003677">
    <property type="term" value="F:DNA binding"/>
    <property type="evidence" value="ECO:0007669"/>
    <property type="project" value="UniProtKB-KW"/>
</dbReference>
<comment type="caution">
    <text evidence="5">The sequence shown here is derived from an EMBL/GenBank/DDBJ whole genome shotgun (WGS) entry which is preliminary data.</text>
</comment>
<dbReference type="InterPro" id="IPR001845">
    <property type="entry name" value="HTH_ArsR_DNA-bd_dom"/>
</dbReference>
<keyword evidence="1" id="KW-0805">Transcription regulation</keyword>
<organism evidence="5 6">
    <name type="scientific">Nocardiopsis mwathae</name>
    <dbReference type="NCBI Taxonomy" id="1472723"/>
    <lineage>
        <taxon>Bacteria</taxon>
        <taxon>Bacillati</taxon>
        <taxon>Actinomycetota</taxon>
        <taxon>Actinomycetes</taxon>
        <taxon>Streptosporangiales</taxon>
        <taxon>Nocardiopsidaceae</taxon>
        <taxon>Nocardiopsis</taxon>
    </lineage>
</organism>
<accession>A0A7W9YL89</accession>
<dbReference type="InterPro" id="IPR036390">
    <property type="entry name" value="WH_DNA-bd_sf"/>
</dbReference>
<evidence type="ECO:0000256" key="2">
    <source>
        <dbReference type="ARBA" id="ARBA00023125"/>
    </source>
</evidence>
<evidence type="ECO:0000256" key="3">
    <source>
        <dbReference type="ARBA" id="ARBA00023163"/>
    </source>
</evidence>
<name>A0A7W9YL89_9ACTN</name>
<evidence type="ECO:0000256" key="1">
    <source>
        <dbReference type="ARBA" id="ARBA00023015"/>
    </source>
</evidence>
<dbReference type="Pfam" id="PF12840">
    <property type="entry name" value="HTH_20"/>
    <property type="match status" value="1"/>
</dbReference>
<evidence type="ECO:0000259" key="4">
    <source>
        <dbReference type="SMART" id="SM00418"/>
    </source>
</evidence>
<dbReference type="PANTHER" id="PTHR33154">
    <property type="entry name" value="TRANSCRIPTIONAL REGULATOR, ARSR FAMILY"/>
    <property type="match status" value="1"/>
</dbReference>
<dbReference type="Gene3D" id="1.10.10.10">
    <property type="entry name" value="Winged helix-like DNA-binding domain superfamily/Winged helix DNA-binding domain"/>
    <property type="match status" value="1"/>
</dbReference>
<dbReference type="RefSeq" id="WP_184078142.1">
    <property type="nucleotide sequence ID" value="NZ_JACHDS010000001.1"/>
</dbReference>
<evidence type="ECO:0000313" key="6">
    <source>
        <dbReference type="Proteomes" id="UP000546642"/>
    </source>
</evidence>
<dbReference type="AlphaFoldDB" id="A0A7W9YL89"/>
<dbReference type="SMART" id="SM00418">
    <property type="entry name" value="HTH_ARSR"/>
    <property type="match status" value="1"/>
</dbReference>
<dbReference type="GO" id="GO:0003700">
    <property type="term" value="F:DNA-binding transcription factor activity"/>
    <property type="evidence" value="ECO:0007669"/>
    <property type="project" value="InterPro"/>
</dbReference>